<dbReference type="SUPFAM" id="SSF56784">
    <property type="entry name" value="HAD-like"/>
    <property type="match status" value="1"/>
</dbReference>
<gene>
    <name evidence="3" type="ORF">Vbra_9957</name>
</gene>
<dbReference type="PANTHER" id="PTHR19288:SF46">
    <property type="entry name" value="HALOACID DEHALOGENASE-LIKE HYDROLASE DOMAIN-CONTAINING PROTEIN 2"/>
    <property type="match status" value="1"/>
</dbReference>
<name>A0A0G4GH93_VITBC</name>
<feature type="compositionally biased region" description="Low complexity" evidence="1">
    <location>
        <begin position="399"/>
        <end position="412"/>
    </location>
</feature>
<dbReference type="InterPro" id="IPR036412">
    <property type="entry name" value="HAD-like_sf"/>
</dbReference>
<dbReference type="Pfam" id="PF13344">
    <property type="entry name" value="Hydrolase_6"/>
    <property type="match status" value="1"/>
</dbReference>
<evidence type="ECO:0000313" key="4">
    <source>
        <dbReference type="Proteomes" id="UP000041254"/>
    </source>
</evidence>
<evidence type="ECO:0000256" key="2">
    <source>
        <dbReference type="SAM" id="SignalP"/>
    </source>
</evidence>
<proteinExistence type="predicted"/>
<accession>A0A0G4GH93</accession>
<dbReference type="VEuPathDB" id="CryptoDB:Vbra_9957"/>
<dbReference type="InterPro" id="IPR006357">
    <property type="entry name" value="HAD-SF_hydro_IIA"/>
</dbReference>
<dbReference type="GO" id="GO:0005737">
    <property type="term" value="C:cytoplasm"/>
    <property type="evidence" value="ECO:0007669"/>
    <property type="project" value="TreeGrafter"/>
</dbReference>
<dbReference type="OMA" id="HENDHSS"/>
<dbReference type="GO" id="GO:0016791">
    <property type="term" value="F:phosphatase activity"/>
    <property type="evidence" value="ECO:0007669"/>
    <property type="project" value="TreeGrafter"/>
</dbReference>
<evidence type="ECO:0000256" key="1">
    <source>
        <dbReference type="SAM" id="MobiDB-lite"/>
    </source>
</evidence>
<reference evidence="3 4" key="1">
    <citation type="submission" date="2014-11" db="EMBL/GenBank/DDBJ databases">
        <authorList>
            <person name="Zhu J."/>
            <person name="Qi W."/>
            <person name="Song R."/>
        </authorList>
    </citation>
    <scope>NUCLEOTIDE SEQUENCE [LARGE SCALE GENOMIC DNA]</scope>
</reference>
<dbReference type="OrthoDB" id="10251048at2759"/>
<dbReference type="PANTHER" id="PTHR19288">
    <property type="entry name" value="4-NITROPHENYLPHOSPHATASE-RELATED"/>
    <property type="match status" value="1"/>
</dbReference>
<sequence>MSRCVVVLLCALFEGATAQPFNADWLAKPVEPSKQCTKEDLKDIKAWMIDLDGCMYIPGSLVHGAQKFYHWLRDTKKSYVFLSNTAFKGPIGVQAKFKKREYLMEPEVPIDHVWTAGQALGLFLKENATDGSYIWLIQRTAKYKIGKDTIYDSCYNQVKLTAGQEKFSKWQVRTFFPREEEFHDWLKKANDYIKASPDAPQKFFFALCTEKPEDRHSDDPSFSSIQKIEYRPDGYMGWSNTVLDMMIRFVKNGATFINTAPDQLEPEKKAPDGVTMHTGSIGPWTAWIKDAIYPKGWKRPDKGGKLTASMGYGGCHRNMTGADKLKLEQVAMVGDNIASDHTGGNLLGVKTVLVLSGVHSVEDTKFFCKENRPTCWLKDVGEIPKILGGQQKSTYLRPQAGAAAGVKPPAGAEPEQIVAEGVSEEDPCA</sequence>
<feature type="signal peptide" evidence="2">
    <location>
        <begin position="1"/>
        <end position="18"/>
    </location>
</feature>
<dbReference type="InterPro" id="IPR023214">
    <property type="entry name" value="HAD_sf"/>
</dbReference>
<dbReference type="EMBL" id="CDMY01000666">
    <property type="protein sequence ID" value="CEM29093.1"/>
    <property type="molecule type" value="Genomic_DNA"/>
</dbReference>
<feature type="region of interest" description="Disordered" evidence="1">
    <location>
        <begin position="399"/>
        <end position="429"/>
    </location>
</feature>
<dbReference type="InParanoid" id="A0A0G4GH93"/>
<feature type="chain" id="PRO_5005189997" evidence="2">
    <location>
        <begin position="19"/>
        <end position="429"/>
    </location>
</feature>
<dbReference type="AlphaFoldDB" id="A0A0G4GH93"/>
<protein>
    <submittedName>
        <fullName evidence="3">Uncharacterized protein</fullName>
    </submittedName>
</protein>
<keyword evidence="4" id="KW-1185">Reference proteome</keyword>
<evidence type="ECO:0000313" key="3">
    <source>
        <dbReference type="EMBL" id="CEM29093.1"/>
    </source>
</evidence>
<dbReference type="Gene3D" id="3.40.50.1000">
    <property type="entry name" value="HAD superfamily/HAD-like"/>
    <property type="match status" value="4"/>
</dbReference>
<dbReference type="Pfam" id="PF13242">
    <property type="entry name" value="Hydrolase_like"/>
    <property type="match status" value="1"/>
</dbReference>
<keyword evidence="2" id="KW-0732">Signal</keyword>
<dbReference type="Proteomes" id="UP000041254">
    <property type="component" value="Unassembled WGS sequence"/>
</dbReference>
<organism evidence="3 4">
    <name type="scientific">Vitrella brassicaformis (strain CCMP3155)</name>
    <dbReference type="NCBI Taxonomy" id="1169540"/>
    <lineage>
        <taxon>Eukaryota</taxon>
        <taxon>Sar</taxon>
        <taxon>Alveolata</taxon>
        <taxon>Colpodellida</taxon>
        <taxon>Vitrellaceae</taxon>
        <taxon>Vitrella</taxon>
    </lineage>
</organism>